<dbReference type="CDD" id="cd00093">
    <property type="entry name" value="HTH_XRE"/>
    <property type="match status" value="1"/>
</dbReference>
<dbReference type="Gene3D" id="1.10.260.40">
    <property type="entry name" value="lambda repressor-like DNA-binding domains"/>
    <property type="match status" value="1"/>
</dbReference>
<dbReference type="SUPFAM" id="SSF47413">
    <property type="entry name" value="lambda repressor-like DNA-binding domains"/>
    <property type="match status" value="1"/>
</dbReference>
<dbReference type="EMBL" id="LAZR01037506">
    <property type="protein sequence ID" value="KKL22024.1"/>
    <property type="molecule type" value="Genomic_DNA"/>
</dbReference>
<organism evidence="1">
    <name type="scientific">marine sediment metagenome</name>
    <dbReference type="NCBI Taxonomy" id="412755"/>
    <lineage>
        <taxon>unclassified sequences</taxon>
        <taxon>metagenomes</taxon>
        <taxon>ecological metagenomes</taxon>
    </lineage>
</organism>
<gene>
    <name evidence="1" type="ORF">LCGC14_2439560</name>
</gene>
<reference evidence="1" key="1">
    <citation type="journal article" date="2015" name="Nature">
        <title>Complex archaea that bridge the gap between prokaryotes and eukaryotes.</title>
        <authorList>
            <person name="Spang A."/>
            <person name="Saw J.H."/>
            <person name="Jorgensen S.L."/>
            <person name="Zaremba-Niedzwiedzka K."/>
            <person name="Martijn J."/>
            <person name="Lind A.E."/>
            <person name="van Eijk R."/>
            <person name="Schleper C."/>
            <person name="Guy L."/>
            <person name="Ettema T.J."/>
        </authorList>
    </citation>
    <scope>NUCLEOTIDE SEQUENCE</scope>
</reference>
<dbReference type="AlphaFoldDB" id="A0A0F9BJF3"/>
<protein>
    <recommendedName>
        <fullName evidence="2">HTH cro/C1-type domain-containing protein</fullName>
    </recommendedName>
</protein>
<accession>A0A0F9BJF3</accession>
<comment type="caution">
    <text evidence="1">The sequence shown here is derived from an EMBL/GenBank/DDBJ whole genome shotgun (WGS) entry which is preliminary data.</text>
</comment>
<name>A0A0F9BJF3_9ZZZZ</name>
<sequence length="86" mass="10228">MMCEMAEYRRLIGLLVARRQQLKLTQVDVNTRMRLGDNLVNRWENFRRFPKGPMLIRWARELGLRLIVSSPCLDYTPATDKVLEYT</sequence>
<evidence type="ECO:0008006" key="2">
    <source>
        <dbReference type="Google" id="ProtNLM"/>
    </source>
</evidence>
<evidence type="ECO:0000313" key="1">
    <source>
        <dbReference type="EMBL" id="KKL22024.1"/>
    </source>
</evidence>
<dbReference type="InterPro" id="IPR010982">
    <property type="entry name" value="Lambda_DNA-bd_dom_sf"/>
</dbReference>
<feature type="non-terminal residue" evidence="1">
    <location>
        <position position="86"/>
    </location>
</feature>
<proteinExistence type="predicted"/>
<dbReference type="GO" id="GO:0003677">
    <property type="term" value="F:DNA binding"/>
    <property type="evidence" value="ECO:0007669"/>
    <property type="project" value="InterPro"/>
</dbReference>
<dbReference type="InterPro" id="IPR001387">
    <property type="entry name" value="Cro/C1-type_HTH"/>
</dbReference>